<keyword evidence="4" id="KW-0238">DNA-binding</keyword>
<dbReference type="GO" id="GO:0000981">
    <property type="term" value="F:DNA-binding transcription factor activity, RNA polymerase II-specific"/>
    <property type="evidence" value="ECO:0007669"/>
    <property type="project" value="InterPro"/>
</dbReference>
<feature type="region of interest" description="Disordered" evidence="7">
    <location>
        <begin position="387"/>
        <end position="516"/>
    </location>
</feature>
<feature type="compositionally biased region" description="Polar residues" evidence="7">
    <location>
        <begin position="98"/>
        <end position="109"/>
    </location>
</feature>
<sequence>MDASLQPPSLSLNTEQGGSTAADLQEESYPQSGGDGGPSNLPVRNIIACSNCRSQKIKCFPSESQERPCRRCDKYELTCEYLQHRRGRKKKPKPGDLSTESVNGSPASTSKRDALSNPYLPSMLPKDTHQAQYDGESSTSTALRSNYSREPHRATEGGMLGGIGHGSDYPSLLDNRYLPTVNANTQSFDNPPPRFYPPQPMHVYPGLQSASLALPHVSTPISADRQTANEMNTERAYNTPFALPGLHTAAVTEAQMPPHMEQIASSSQPLLQLPPPLPHTVVSQMHDYMQGNGNYSGRVTPTVSLLNDKTGPANRTSPREATMDASPANSPRPASIPEGARGRVPLVEGSAASTGSSANVMRESSPPIRPIEVRRFPFLSPAIGEGALGRRPGLTPASLPNILNTTSASGEGAKSMTDSTTSPSALTASSNKRPSKFSSLHHMVADMDGDSDSEGRRESSIEDDKPGDRSRPATQTGKDHQHEDSQKRKRRKLNPDSRANSEDNEQSASLRRDPVSAGFVSEGQARELFDIFMAELNISLPLLDPAVHSFDFVRSKSPFLLSATLCAASRFLRGGPDTTPELVTSIPPEKARAVHEQCLRLAHQHMHLAFQHAITTLEVVQAMTLLSIWKEPDDDKAGFYFNRAVVMAKEIQLGRIERTRPRSEEEALWRRIRQRAWLGLFIVNTIFAMQFNQILQITQEDPLIANSFDWHIGSHAPLVDLSLIASVQIRARFLHYKSLLEITAADADDLERTDKSHTATLLSLSILTRTANQDLGNINAHWVEQIREASPTGVIPIKPFIWLAGLRLHLNIVIMNQTIRIENSRQLQRNSLGSIAAFHHSINAACEVLTRMKMLPKRQLAFASDTLLHFTIYAGYFLFTVCTKSTRDLLEPQERQHCEDIVVEASEALVNASLYPADAPALHARFLRRLTSPYLPSRPEPETESMPVRNAEAINPDIQGAQNAHPQLNHSTAFPASYGNLAALPNGFQLPQNHGLPANVALSETIWGGQDDGLWTQFDGAWWDHVMQDMTASRPVGA</sequence>
<reference evidence="9" key="1">
    <citation type="submission" date="2020-07" db="EMBL/GenBank/DDBJ databases">
        <title>Draft Genome Sequence of a Deep-Sea Yeast, Naganishia (Cryptococcus) liquefaciens strain N6.</title>
        <authorList>
            <person name="Han Y.W."/>
            <person name="Kajitani R."/>
            <person name="Morimoto H."/>
            <person name="Parhat M."/>
            <person name="Tsubouchi H."/>
            <person name="Bakenova O."/>
            <person name="Ogata M."/>
            <person name="Argunhan B."/>
            <person name="Aoki R."/>
            <person name="Kajiwara S."/>
            <person name="Itoh T."/>
            <person name="Iwasaki H."/>
        </authorList>
    </citation>
    <scope>NUCLEOTIDE SEQUENCE</scope>
    <source>
        <strain evidence="9">N6</strain>
    </source>
</reference>
<dbReference type="GO" id="GO:0000976">
    <property type="term" value="F:transcription cis-regulatory region binding"/>
    <property type="evidence" value="ECO:0007669"/>
    <property type="project" value="TreeGrafter"/>
</dbReference>
<dbReference type="Pfam" id="PF00172">
    <property type="entry name" value="Zn_clus"/>
    <property type="match status" value="1"/>
</dbReference>
<dbReference type="Pfam" id="PF04082">
    <property type="entry name" value="Fungal_trans"/>
    <property type="match status" value="1"/>
</dbReference>
<dbReference type="InterPro" id="IPR036864">
    <property type="entry name" value="Zn2-C6_fun-type_DNA-bd_sf"/>
</dbReference>
<name>A0A8H3YFN1_9TREE</name>
<dbReference type="GO" id="GO:0008270">
    <property type="term" value="F:zinc ion binding"/>
    <property type="evidence" value="ECO:0007669"/>
    <property type="project" value="InterPro"/>
</dbReference>
<dbReference type="InterPro" id="IPR001138">
    <property type="entry name" value="Zn2Cys6_DnaBD"/>
</dbReference>
<evidence type="ECO:0000256" key="6">
    <source>
        <dbReference type="ARBA" id="ARBA00023242"/>
    </source>
</evidence>
<gene>
    <name evidence="9" type="ORF">NliqN6_4312</name>
</gene>
<feature type="domain" description="Zn(2)-C6 fungal-type" evidence="8">
    <location>
        <begin position="48"/>
        <end position="81"/>
    </location>
</feature>
<feature type="compositionally biased region" description="Basic and acidic residues" evidence="7">
    <location>
        <begin position="453"/>
        <end position="486"/>
    </location>
</feature>
<dbReference type="PROSITE" id="PS50048">
    <property type="entry name" value="ZN2_CY6_FUNGAL_2"/>
    <property type="match status" value="1"/>
</dbReference>
<comment type="subcellular location">
    <subcellularLocation>
        <location evidence="1">Nucleus</location>
    </subcellularLocation>
</comment>
<dbReference type="PANTHER" id="PTHR31845:SF17">
    <property type="entry name" value="ZN(II)2CYS6 TRANSCRIPTION FACTOR (EUROFUNG)"/>
    <property type="match status" value="1"/>
</dbReference>
<evidence type="ECO:0000256" key="4">
    <source>
        <dbReference type="ARBA" id="ARBA00023125"/>
    </source>
</evidence>
<dbReference type="GO" id="GO:0006351">
    <property type="term" value="P:DNA-templated transcription"/>
    <property type="evidence" value="ECO:0007669"/>
    <property type="project" value="InterPro"/>
</dbReference>
<keyword evidence="10" id="KW-1185">Reference proteome</keyword>
<accession>A0A8H3YFN1</accession>
<evidence type="ECO:0000256" key="2">
    <source>
        <dbReference type="ARBA" id="ARBA00022723"/>
    </source>
</evidence>
<feature type="compositionally biased region" description="Polar residues" evidence="7">
    <location>
        <begin position="1"/>
        <end position="19"/>
    </location>
</feature>
<dbReference type="GO" id="GO:0005634">
    <property type="term" value="C:nucleus"/>
    <property type="evidence" value="ECO:0007669"/>
    <property type="project" value="UniProtKB-SubCell"/>
</dbReference>
<feature type="compositionally biased region" description="Polar residues" evidence="7">
    <location>
        <begin position="135"/>
        <end position="146"/>
    </location>
</feature>
<dbReference type="Proteomes" id="UP000620104">
    <property type="component" value="Unassembled WGS sequence"/>
</dbReference>
<proteinExistence type="predicted"/>
<organism evidence="9 10">
    <name type="scientific">Naganishia liquefaciens</name>
    <dbReference type="NCBI Taxonomy" id="104408"/>
    <lineage>
        <taxon>Eukaryota</taxon>
        <taxon>Fungi</taxon>
        <taxon>Dikarya</taxon>
        <taxon>Basidiomycota</taxon>
        <taxon>Agaricomycotina</taxon>
        <taxon>Tremellomycetes</taxon>
        <taxon>Filobasidiales</taxon>
        <taxon>Filobasidiaceae</taxon>
        <taxon>Naganishia</taxon>
    </lineage>
</organism>
<dbReference type="PROSITE" id="PS00463">
    <property type="entry name" value="ZN2_CY6_FUNGAL_1"/>
    <property type="match status" value="1"/>
</dbReference>
<dbReference type="PANTHER" id="PTHR31845">
    <property type="entry name" value="FINGER DOMAIN PROTEIN, PUTATIVE-RELATED"/>
    <property type="match status" value="1"/>
</dbReference>
<dbReference type="InterPro" id="IPR007219">
    <property type="entry name" value="XnlR_reg_dom"/>
</dbReference>
<comment type="caution">
    <text evidence="9">The sequence shown here is derived from an EMBL/GenBank/DDBJ whole genome shotgun (WGS) entry which is preliminary data.</text>
</comment>
<feature type="region of interest" description="Disordered" evidence="7">
    <location>
        <begin position="84"/>
        <end position="158"/>
    </location>
</feature>
<evidence type="ECO:0000256" key="7">
    <source>
        <dbReference type="SAM" id="MobiDB-lite"/>
    </source>
</evidence>
<dbReference type="Gene3D" id="4.10.240.10">
    <property type="entry name" value="Zn(2)-C6 fungal-type DNA-binding domain"/>
    <property type="match status" value="1"/>
</dbReference>
<evidence type="ECO:0000259" key="8">
    <source>
        <dbReference type="PROSITE" id="PS50048"/>
    </source>
</evidence>
<evidence type="ECO:0000313" key="10">
    <source>
        <dbReference type="Proteomes" id="UP000620104"/>
    </source>
</evidence>
<dbReference type="SMART" id="SM00066">
    <property type="entry name" value="GAL4"/>
    <property type="match status" value="1"/>
</dbReference>
<dbReference type="AlphaFoldDB" id="A0A8H3YFN1"/>
<dbReference type="CDD" id="cd12148">
    <property type="entry name" value="fungal_TF_MHR"/>
    <property type="match status" value="1"/>
</dbReference>
<evidence type="ECO:0000256" key="3">
    <source>
        <dbReference type="ARBA" id="ARBA00023015"/>
    </source>
</evidence>
<dbReference type="InterPro" id="IPR051089">
    <property type="entry name" value="prtT"/>
</dbReference>
<feature type="region of interest" description="Disordered" evidence="7">
    <location>
        <begin position="1"/>
        <end position="40"/>
    </location>
</feature>
<feature type="compositionally biased region" description="Low complexity" evidence="7">
    <location>
        <begin position="417"/>
        <end position="430"/>
    </location>
</feature>
<dbReference type="CDD" id="cd00067">
    <property type="entry name" value="GAL4"/>
    <property type="match status" value="1"/>
</dbReference>
<feature type="region of interest" description="Disordered" evidence="7">
    <location>
        <begin position="308"/>
        <end position="340"/>
    </location>
</feature>
<dbReference type="SUPFAM" id="SSF57701">
    <property type="entry name" value="Zn2/Cys6 DNA-binding domain"/>
    <property type="match status" value="1"/>
</dbReference>
<evidence type="ECO:0000313" key="9">
    <source>
        <dbReference type="EMBL" id="GHJ87910.1"/>
    </source>
</evidence>
<dbReference type="EMBL" id="BLZA01000023">
    <property type="protein sequence ID" value="GHJ87910.1"/>
    <property type="molecule type" value="Genomic_DNA"/>
</dbReference>
<dbReference type="OrthoDB" id="3163292at2759"/>
<keyword evidence="3" id="KW-0805">Transcription regulation</keyword>
<keyword evidence="2" id="KW-0479">Metal-binding</keyword>
<evidence type="ECO:0000256" key="5">
    <source>
        <dbReference type="ARBA" id="ARBA00023163"/>
    </source>
</evidence>
<keyword evidence="6" id="KW-0539">Nucleus</keyword>
<evidence type="ECO:0000256" key="1">
    <source>
        <dbReference type="ARBA" id="ARBA00004123"/>
    </source>
</evidence>
<protein>
    <recommendedName>
        <fullName evidence="8">Zn(2)-C6 fungal-type domain-containing protein</fullName>
    </recommendedName>
</protein>
<keyword evidence="5" id="KW-0804">Transcription</keyword>